<dbReference type="InterPro" id="IPR003425">
    <property type="entry name" value="CCB3/YggT"/>
</dbReference>
<proteinExistence type="predicted"/>
<evidence type="ECO:0000313" key="3">
    <source>
        <dbReference type="Proteomes" id="UP000321225"/>
    </source>
</evidence>
<evidence type="ECO:0000313" key="2">
    <source>
        <dbReference type="EMBL" id="GEK86882.1"/>
    </source>
</evidence>
<dbReference type="AlphaFoldDB" id="A0A511AFU9"/>
<name>A0A511AFU9_9MICO</name>
<feature type="transmembrane region" description="Helical" evidence="1">
    <location>
        <begin position="21"/>
        <end position="53"/>
    </location>
</feature>
<keyword evidence="3" id="KW-1185">Reference proteome</keyword>
<keyword evidence="1" id="KW-0472">Membrane</keyword>
<keyword evidence="1" id="KW-1133">Transmembrane helix</keyword>
<feature type="transmembrane region" description="Helical" evidence="1">
    <location>
        <begin position="96"/>
        <end position="119"/>
    </location>
</feature>
<protein>
    <submittedName>
        <fullName evidence="2">YggT family protein</fullName>
    </submittedName>
</protein>
<keyword evidence="1" id="KW-0812">Transmembrane</keyword>
<reference evidence="2 3" key="1">
    <citation type="submission" date="2019-07" db="EMBL/GenBank/DDBJ databases">
        <title>Whole genome shotgun sequence of Microbacterium aerolatum NBRC 103071.</title>
        <authorList>
            <person name="Hosoyama A."/>
            <person name="Uohara A."/>
            <person name="Ohji S."/>
            <person name="Ichikawa N."/>
        </authorList>
    </citation>
    <scope>NUCLEOTIDE SEQUENCE [LARGE SCALE GENOMIC DNA]</scope>
    <source>
        <strain evidence="2 3">NBRC 103071</strain>
    </source>
</reference>
<sequence length="123" mass="13984">MAASRTQTRRLRPSTSPESQSFFKVVAVVSWIASIVHLVLLIYIFVLFARLILDYIPLFNRGWRPKGAGLIAAEVVYTVTDPPIKLFRRFIPPLRIGTLSLDFGFTFTMLAVLILMAIVRQFI</sequence>
<dbReference type="GO" id="GO:0016020">
    <property type="term" value="C:membrane"/>
    <property type="evidence" value="ECO:0007669"/>
    <property type="project" value="InterPro"/>
</dbReference>
<dbReference type="EMBL" id="BJUW01000008">
    <property type="protein sequence ID" value="GEK86882.1"/>
    <property type="molecule type" value="Genomic_DNA"/>
</dbReference>
<evidence type="ECO:0000256" key="1">
    <source>
        <dbReference type="SAM" id="Phobius"/>
    </source>
</evidence>
<comment type="caution">
    <text evidence="2">The sequence shown here is derived from an EMBL/GenBank/DDBJ whole genome shotgun (WGS) entry which is preliminary data.</text>
</comment>
<dbReference type="Pfam" id="PF02325">
    <property type="entry name" value="CCB3_YggT"/>
    <property type="match status" value="1"/>
</dbReference>
<gene>
    <name evidence="2" type="ORF">MAE01_20580</name>
</gene>
<organism evidence="2 3">
    <name type="scientific">Microbacterium aerolatum</name>
    <dbReference type="NCBI Taxonomy" id="153731"/>
    <lineage>
        <taxon>Bacteria</taxon>
        <taxon>Bacillati</taxon>
        <taxon>Actinomycetota</taxon>
        <taxon>Actinomycetes</taxon>
        <taxon>Micrococcales</taxon>
        <taxon>Microbacteriaceae</taxon>
        <taxon>Microbacterium</taxon>
    </lineage>
</organism>
<dbReference type="Proteomes" id="UP000321225">
    <property type="component" value="Unassembled WGS sequence"/>
</dbReference>
<accession>A0A511AFU9</accession>